<reference evidence="1" key="1">
    <citation type="submission" date="2021-06" db="EMBL/GenBank/DDBJ databases">
        <authorList>
            <person name="Kallberg Y."/>
            <person name="Tangrot J."/>
            <person name="Rosling A."/>
        </authorList>
    </citation>
    <scope>NUCLEOTIDE SEQUENCE</scope>
    <source>
        <strain evidence="1">AU212A</strain>
    </source>
</reference>
<feature type="non-terminal residue" evidence="1">
    <location>
        <position position="1"/>
    </location>
</feature>
<name>A0ACA9K773_9GLOM</name>
<evidence type="ECO:0000313" key="1">
    <source>
        <dbReference type="EMBL" id="CAG8456708.1"/>
    </source>
</evidence>
<keyword evidence="2" id="KW-1185">Reference proteome</keyword>
<evidence type="ECO:0000313" key="2">
    <source>
        <dbReference type="Proteomes" id="UP000789860"/>
    </source>
</evidence>
<dbReference type="Proteomes" id="UP000789860">
    <property type="component" value="Unassembled WGS sequence"/>
</dbReference>
<dbReference type="EMBL" id="CAJVPM010000977">
    <property type="protein sequence ID" value="CAG8456708.1"/>
    <property type="molecule type" value="Genomic_DNA"/>
</dbReference>
<proteinExistence type="predicted"/>
<sequence>LLTSYFGYTWLTKPSEQQPNYPYVAFQSEYNQGLLVDGLAFSSSDFVVSDTGEVLFWDKDQLSCNYETIPLGEAKNKRKQKMGNRIYLIVESFEIFRPLEATDLPPFFADRQGLTEEERDIINSLERIFGIRITENE</sequence>
<comment type="caution">
    <text evidence="1">The sequence shown here is derived from an EMBL/GenBank/DDBJ whole genome shotgun (WGS) entry which is preliminary data.</text>
</comment>
<protein>
    <submittedName>
        <fullName evidence="1">7229_t:CDS:1</fullName>
    </submittedName>
</protein>
<organism evidence="1 2">
    <name type="scientific">Scutellospora calospora</name>
    <dbReference type="NCBI Taxonomy" id="85575"/>
    <lineage>
        <taxon>Eukaryota</taxon>
        <taxon>Fungi</taxon>
        <taxon>Fungi incertae sedis</taxon>
        <taxon>Mucoromycota</taxon>
        <taxon>Glomeromycotina</taxon>
        <taxon>Glomeromycetes</taxon>
        <taxon>Diversisporales</taxon>
        <taxon>Gigasporaceae</taxon>
        <taxon>Scutellospora</taxon>
    </lineage>
</organism>
<accession>A0ACA9K773</accession>
<gene>
    <name evidence="1" type="ORF">SCALOS_LOCUS1432</name>
</gene>